<dbReference type="InterPro" id="IPR007267">
    <property type="entry name" value="GtrA_DPMS_TM"/>
</dbReference>
<feature type="domain" description="GtrA/DPMS transmembrane" evidence="8">
    <location>
        <begin position="23"/>
        <end position="142"/>
    </location>
</feature>
<feature type="transmembrane region" description="Helical" evidence="7">
    <location>
        <begin position="55"/>
        <end position="77"/>
    </location>
</feature>
<evidence type="ECO:0000313" key="9">
    <source>
        <dbReference type="EMBL" id="SDD81976.1"/>
    </source>
</evidence>
<evidence type="ECO:0000256" key="6">
    <source>
        <dbReference type="SAM" id="MobiDB-lite"/>
    </source>
</evidence>
<dbReference type="STRING" id="1814289.SAMN05216410_0217"/>
<feature type="transmembrane region" description="Helical" evidence="7">
    <location>
        <begin position="119"/>
        <end position="137"/>
    </location>
</feature>
<evidence type="ECO:0000259" key="8">
    <source>
        <dbReference type="Pfam" id="PF04138"/>
    </source>
</evidence>
<keyword evidence="4 7" id="KW-1133">Transmembrane helix</keyword>
<dbReference type="PANTHER" id="PTHR38459">
    <property type="entry name" value="PROPHAGE BACTOPRENOL-LINKED GLUCOSE TRANSLOCASE HOMOLOG"/>
    <property type="match status" value="1"/>
</dbReference>
<organism evidence="9 10">
    <name type="scientific">Sanguibacter gelidistatuariae</name>
    <dbReference type="NCBI Taxonomy" id="1814289"/>
    <lineage>
        <taxon>Bacteria</taxon>
        <taxon>Bacillati</taxon>
        <taxon>Actinomycetota</taxon>
        <taxon>Actinomycetes</taxon>
        <taxon>Micrococcales</taxon>
        <taxon>Sanguibacteraceae</taxon>
        <taxon>Sanguibacter</taxon>
    </lineage>
</organism>
<evidence type="ECO:0000313" key="10">
    <source>
        <dbReference type="Proteomes" id="UP000199039"/>
    </source>
</evidence>
<dbReference type="PANTHER" id="PTHR38459:SF1">
    <property type="entry name" value="PROPHAGE BACTOPRENOL-LINKED GLUCOSE TRANSLOCASE HOMOLOG"/>
    <property type="match status" value="1"/>
</dbReference>
<protein>
    <submittedName>
        <fullName evidence="9">Putative flippase GtrA (Transmembrane translocase of bactoprenol-linked glucose)</fullName>
    </submittedName>
</protein>
<dbReference type="Proteomes" id="UP000199039">
    <property type="component" value="Unassembled WGS sequence"/>
</dbReference>
<comment type="subcellular location">
    <subcellularLocation>
        <location evidence="1">Membrane</location>
        <topology evidence="1">Multi-pass membrane protein</topology>
    </subcellularLocation>
</comment>
<proteinExistence type="inferred from homology"/>
<dbReference type="GO" id="GO:0000271">
    <property type="term" value="P:polysaccharide biosynthetic process"/>
    <property type="evidence" value="ECO:0007669"/>
    <property type="project" value="InterPro"/>
</dbReference>
<evidence type="ECO:0000256" key="3">
    <source>
        <dbReference type="ARBA" id="ARBA00022692"/>
    </source>
</evidence>
<dbReference type="GO" id="GO:0005886">
    <property type="term" value="C:plasma membrane"/>
    <property type="evidence" value="ECO:0007669"/>
    <property type="project" value="TreeGrafter"/>
</dbReference>
<keyword evidence="10" id="KW-1185">Reference proteome</keyword>
<dbReference type="RefSeq" id="WP_217629210.1">
    <property type="nucleotide sequence ID" value="NZ_FMYH01000012.1"/>
</dbReference>
<dbReference type="InterPro" id="IPR051401">
    <property type="entry name" value="GtrA_CellWall_Glycosyl"/>
</dbReference>
<evidence type="ECO:0000256" key="7">
    <source>
        <dbReference type="SAM" id="Phobius"/>
    </source>
</evidence>
<feature type="transmembrane region" description="Helical" evidence="7">
    <location>
        <begin position="89"/>
        <end position="113"/>
    </location>
</feature>
<evidence type="ECO:0000256" key="2">
    <source>
        <dbReference type="ARBA" id="ARBA00009399"/>
    </source>
</evidence>
<feature type="region of interest" description="Disordered" evidence="6">
    <location>
        <begin position="145"/>
        <end position="183"/>
    </location>
</feature>
<feature type="compositionally biased region" description="Basic and acidic residues" evidence="6">
    <location>
        <begin position="151"/>
        <end position="162"/>
    </location>
</feature>
<dbReference type="Pfam" id="PF04138">
    <property type="entry name" value="GtrA_DPMS_TM"/>
    <property type="match status" value="1"/>
</dbReference>
<comment type="similarity">
    <text evidence="2">Belongs to the GtrA family.</text>
</comment>
<evidence type="ECO:0000256" key="5">
    <source>
        <dbReference type="ARBA" id="ARBA00023136"/>
    </source>
</evidence>
<sequence>MAEAGPVERGPLFRIVRDQRVAFVIVGGFNTMLGTALFVLFQLVFERLEVGRFDYVLSLVCAHAGSVMCSFGMQRTLVFRVRGHFWRDFVRFTGVSMGALGLNLVLLTILVEGAHLPKIPAQLIVTLVIAVGTYFLHRDFSFRRGDRRSRKPDTTDPEKPERAGATVLNVEARIDGPTQRRVQ</sequence>
<name>A0A1G6XX67_9MICO</name>
<accession>A0A1G6XX67</accession>
<dbReference type="EMBL" id="FMYH01000012">
    <property type="protein sequence ID" value="SDD81976.1"/>
    <property type="molecule type" value="Genomic_DNA"/>
</dbReference>
<dbReference type="AlphaFoldDB" id="A0A1G6XX67"/>
<evidence type="ECO:0000256" key="4">
    <source>
        <dbReference type="ARBA" id="ARBA00022989"/>
    </source>
</evidence>
<evidence type="ECO:0000256" key="1">
    <source>
        <dbReference type="ARBA" id="ARBA00004141"/>
    </source>
</evidence>
<reference evidence="9 10" key="1">
    <citation type="submission" date="2016-09" db="EMBL/GenBank/DDBJ databases">
        <authorList>
            <person name="Capua I."/>
            <person name="De Benedictis P."/>
            <person name="Joannis T."/>
            <person name="Lombin L.H."/>
            <person name="Cattoli G."/>
        </authorList>
    </citation>
    <scope>NUCLEOTIDE SEQUENCE [LARGE SCALE GENOMIC DNA]</scope>
    <source>
        <strain evidence="9 10">ISLP-3</strain>
    </source>
</reference>
<keyword evidence="3 7" id="KW-0812">Transmembrane</keyword>
<gene>
    <name evidence="9" type="ORF">SAMN05216410_0217</name>
</gene>
<feature type="transmembrane region" description="Helical" evidence="7">
    <location>
        <begin position="21"/>
        <end position="43"/>
    </location>
</feature>
<keyword evidence="5 7" id="KW-0472">Membrane</keyword>